<evidence type="ECO:0000313" key="2">
    <source>
        <dbReference type="EMBL" id="WWT55569.1"/>
    </source>
</evidence>
<accession>A0ABZ2IH07</accession>
<dbReference type="GO" id="GO:0006508">
    <property type="term" value="P:proteolysis"/>
    <property type="evidence" value="ECO:0007669"/>
    <property type="project" value="UniProtKB-KW"/>
</dbReference>
<proteinExistence type="predicted"/>
<feature type="region of interest" description="Disordered" evidence="1">
    <location>
        <begin position="50"/>
        <end position="72"/>
    </location>
</feature>
<dbReference type="GO" id="GO:0008233">
    <property type="term" value="F:peptidase activity"/>
    <property type="evidence" value="ECO:0007669"/>
    <property type="project" value="UniProtKB-KW"/>
</dbReference>
<dbReference type="EMBL" id="CP146369">
    <property type="protein sequence ID" value="WWT55569.1"/>
    <property type="molecule type" value="Genomic_DNA"/>
</dbReference>
<keyword evidence="2" id="KW-0378">Hydrolase</keyword>
<protein>
    <submittedName>
        <fullName evidence="2">Cysteine protease</fullName>
    </submittedName>
</protein>
<dbReference type="Proteomes" id="UP001363460">
    <property type="component" value="Chromosome"/>
</dbReference>
<reference evidence="2 3" key="1">
    <citation type="submission" date="2024-02" db="EMBL/GenBank/DDBJ databases">
        <title>Distribution and functional of Brevundimonas-related endobacteria within Verticillium dahliae.</title>
        <authorList>
            <person name="Zeng H."/>
        </authorList>
    </citation>
    <scope>NUCLEOTIDE SEQUENCE [LARGE SCALE GENOMIC DNA]</scope>
    <source>
        <strain evidence="2 3">TRM 44200</strain>
    </source>
</reference>
<sequence>MPLPRLSALLGGLLLSRRGRSLAARHAGKIALATLAWRLWKSRRAPVHDVPRGARTAYRPPHRRRRWSGRRR</sequence>
<feature type="compositionally biased region" description="Basic residues" evidence="1">
    <location>
        <begin position="60"/>
        <end position="72"/>
    </location>
</feature>
<keyword evidence="2" id="KW-0645">Protease</keyword>
<evidence type="ECO:0000256" key="1">
    <source>
        <dbReference type="SAM" id="MobiDB-lite"/>
    </source>
</evidence>
<evidence type="ECO:0000313" key="3">
    <source>
        <dbReference type="Proteomes" id="UP001363460"/>
    </source>
</evidence>
<organism evidence="2 3">
    <name type="scientific">Brevundimonas olei</name>
    <dbReference type="NCBI Taxonomy" id="657642"/>
    <lineage>
        <taxon>Bacteria</taxon>
        <taxon>Pseudomonadati</taxon>
        <taxon>Pseudomonadota</taxon>
        <taxon>Alphaproteobacteria</taxon>
        <taxon>Caulobacterales</taxon>
        <taxon>Caulobacteraceae</taxon>
        <taxon>Brevundimonas</taxon>
    </lineage>
</organism>
<dbReference type="RefSeq" id="WP_338577964.1">
    <property type="nucleotide sequence ID" value="NZ_CP146369.1"/>
</dbReference>
<gene>
    <name evidence="2" type="ORF">V8J38_03780</name>
</gene>
<name>A0ABZ2IH07_9CAUL</name>
<keyword evidence="3" id="KW-1185">Reference proteome</keyword>